<dbReference type="WBParaSite" id="MCU_001193-RA">
    <property type="protein sequence ID" value="MCU_001193-RA"/>
    <property type="gene ID" value="MCU_001193"/>
</dbReference>
<evidence type="ECO:0000313" key="1">
    <source>
        <dbReference type="WBParaSite" id="MCU_001193-RA"/>
    </source>
</evidence>
<reference evidence="1" key="1">
    <citation type="submission" date="2019-11" db="UniProtKB">
        <authorList>
            <consortium name="WormBaseParasite"/>
        </authorList>
    </citation>
    <scope>IDENTIFICATION</scope>
</reference>
<accession>A0A5K3EM01</accession>
<protein>
    <submittedName>
        <fullName evidence="1">Uncharacterized protein</fullName>
    </submittedName>
</protein>
<sequence>MHLLHALPIWKDTNSARVTVWPFSADSCRFSVLDRSSSCEVLCDAKKLNYHL</sequence>
<organism evidence="1">
    <name type="scientific">Mesocestoides corti</name>
    <name type="common">Flatworm</name>
    <dbReference type="NCBI Taxonomy" id="53468"/>
    <lineage>
        <taxon>Eukaryota</taxon>
        <taxon>Metazoa</taxon>
        <taxon>Spiralia</taxon>
        <taxon>Lophotrochozoa</taxon>
        <taxon>Platyhelminthes</taxon>
        <taxon>Cestoda</taxon>
        <taxon>Eucestoda</taxon>
        <taxon>Cyclophyllidea</taxon>
        <taxon>Mesocestoididae</taxon>
        <taxon>Mesocestoides</taxon>
    </lineage>
</organism>
<dbReference type="AlphaFoldDB" id="A0A5K3EM01"/>
<proteinExistence type="predicted"/>
<name>A0A5K3EM01_MESCO</name>